<dbReference type="GeneID" id="106473723"/>
<sequence length="317" mass="35583">MFHFKKKSFKFPSVGSSSKFQATTPKGVSRFLGLVFLAANVACTSDRNLKCEEITIPMCRNIGYNYTSMPNQFYHDTQEEAGMEVQQFWPLVEIQCSDDLRFLLCSMYTPICMEDYHSSLPACRSVCERSRAGCAPIMRQYGFAWPERMNCEGLPNYGDPKNLCMDEKEGSGSTKPKSSFILPEIKLPTGMKAQIPGHGKWPEDVPDVPIQSKPNPNSPSLPETGTSDCGCSCRSPMVPLLESNERNYYNKVETGSVLNCAVPCHGAFFSTDEHTFATLWLGLWAVLCCVSTSLTVITFLIDMQRFRYPERPIIFLS</sequence>
<feature type="disulfide bond" evidence="4">
    <location>
        <begin position="51"/>
        <end position="112"/>
    </location>
</feature>
<feature type="disulfide bond" evidence="4">
    <location>
        <begin position="96"/>
        <end position="134"/>
    </location>
</feature>
<dbReference type="InterPro" id="IPR000539">
    <property type="entry name" value="Frizzled/Smoothened_7TM"/>
</dbReference>
<accession>A0ABM1TPM1</accession>
<dbReference type="Pfam" id="PF01392">
    <property type="entry name" value="Fz"/>
    <property type="match status" value="1"/>
</dbReference>
<dbReference type="Gene3D" id="1.20.1070.10">
    <property type="entry name" value="Rhodopsin 7-helix transmembrane proteins"/>
    <property type="match status" value="1"/>
</dbReference>
<dbReference type="InterPro" id="IPR036790">
    <property type="entry name" value="Frizzled_dom_sf"/>
</dbReference>
<feature type="compositionally biased region" description="Polar residues" evidence="5">
    <location>
        <begin position="212"/>
        <end position="226"/>
    </location>
</feature>
<dbReference type="SMART" id="SM00063">
    <property type="entry name" value="FRI"/>
    <property type="match status" value="1"/>
</dbReference>
<feature type="non-terminal residue" evidence="9">
    <location>
        <position position="317"/>
    </location>
</feature>
<dbReference type="PROSITE" id="PS50038">
    <property type="entry name" value="FZ"/>
    <property type="match status" value="1"/>
</dbReference>
<organism evidence="8 9">
    <name type="scientific">Limulus polyphemus</name>
    <name type="common">Atlantic horseshoe crab</name>
    <dbReference type="NCBI Taxonomy" id="6850"/>
    <lineage>
        <taxon>Eukaryota</taxon>
        <taxon>Metazoa</taxon>
        <taxon>Ecdysozoa</taxon>
        <taxon>Arthropoda</taxon>
        <taxon>Chelicerata</taxon>
        <taxon>Merostomata</taxon>
        <taxon>Xiphosura</taxon>
        <taxon>Limulidae</taxon>
        <taxon>Limulus</taxon>
    </lineage>
</organism>
<keyword evidence="6" id="KW-0472">Membrane</keyword>
<evidence type="ECO:0000256" key="6">
    <source>
        <dbReference type="SAM" id="Phobius"/>
    </source>
</evidence>
<dbReference type="PRINTS" id="PR00489">
    <property type="entry name" value="FRIZZLED"/>
</dbReference>
<evidence type="ECO:0000259" key="7">
    <source>
        <dbReference type="PROSITE" id="PS50038"/>
    </source>
</evidence>
<keyword evidence="2 4" id="KW-1015">Disulfide bond</keyword>
<dbReference type="PANTHER" id="PTHR11309">
    <property type="entry name" value="FRIZZLED"/>
    <property type="match status" value="1"/>
</dbReference>
<dbReference type="SUPFAM" id="SSF63501">
    <property type="entry name" value="Frizzled cysteine-rich domain"/>
    <property type="match status" value="1"/>
</dbReference>
<evidence type="ECO:0000256" key="5">
    <source>
        <dbReference type="SAM" id="MobiDB-lite"/>
    </source>
</evidence>
<gene>
    <name evidence="9" type="primary">LOC106473723</name>
</gene>
<evidence type="ECO:0000313" key="8">
    <source>
        <dbReference type="Proteomes" id="UP000694941"/>
    </source>
</evidence>
<keyword evidence="6" id="KW-1133">Transmembrane helix</keyword>
<dbReference type="CDD" id="cd07456">
    <property type="entry name" value="CRD_FZ5_like"/>
    <property type="match status" value="1"/>
</dbReference>
<keyword evidence="1" id="KW-0217">Developmental protein</keyword>
<dbReference type="Pfam" id="PF01534">
    <property type="entry name" value="Frizzled"/>
    <property type="match status" value="1"/>
</dbReference>
<keyword evidence="8" id="KW-1185">Reference proteome</keyword>
<dbReference type="InterPro" id="IPR015526">
    <property type="entry name" value="Frizzled/SFRP"/>
</dbReference>
<name>A0ABM1TPM1_LIMPO</name>
<keyword evidence="3" id="KW-0675">Receptor</keyword>
<dbReference type="Gene3D" id="1.10.2000.10">
    <property type="entry name" value="Frizzled cysteine-rich domain"/>
    <property type="match status" value="1"/>
</dbReference>
<dbReference type="Proteomes" id="UP000694941">
    <property type="component" value="Unplaced"/>
</dbReference>
<protein>
    <submittedName>
        <fullName evidence="9">Frizzled-8-like</fullName>
    </submittedName>
</protein>
<reference evidence="9" key="1">
    <citation type="submission" date="2025-08" db="UniProtKB">
        <authorList>
            <consortium name="RefSeq"/>
        </authorList>
    </citation>
    <scope>IDENTIFICATION</scope>
    <source>
        <tissue evidence="9">Muscle</tissue>
    </source>
</reference>
<evidence type="ECO:0000256" key="3">
    <source>
        <dbReference type="ARBA" id="ARBA00023170"/>
    </source>
</evidence>
<dbReference type="PANTHER" id="PTHR11309:SF126">
    <property type="entry name" value="FRIZZLED-2"/>
    <property type="match status" value="1"/>
</dbReference>
<feature type="transmembrane region" description="Helical" evidence="6">
    <location>
        <begin position="279"/>
        <end position="301"/>
    </location>
</feature>
<feature type="region of interest" description="Disordered" evidence="5">
    <location>
        <begin position="197"/>
        <end position="226"/>
    </location>
</feature>
<evidence type="ECO:0000256" key="1">
    <source>
        <dbReference type="ARBA" id="ARBA00022473"/>
    </source>
</evidence>
<feature type="disulfide bond" evidence="4">
    <location>
        <begin position="59"/>
        <end position="105"/>
    </location>
</feature>
<dbReference type="InterPro" id="IPR020067">
    <property type="entry name" value="Frizzled_dom"/>
</dbReference>
<feature type="domain" description="FZ" evidence="7">
    <location>
        <begin position="46"/>
        <end position="167"/>
    </location>
</feature>
<feature type="disulfide bond" evidence="4">
    <location>
        <begin position="127"/>
        <end position="151"/>
    </location>
</feature>
<keyword evidence="6" id="KW-0812">Transmembrane</keyword>
<evidence type="ECO:0000313" key="9">
    <source>
        <dbReference type="RefSeq" id="XP_022257827.1"/>
    </source>
</evidence>
<feature type="disulfide bond" evidence="4">
    <location>
        <begin position="123"/>
        <end position="164"/>
    </location>
</feature>
<evidence type="ECO:0000256" key="4">
    <source>
        <dbReference type="PROSITE-ProRule" id="PRU00090"/>
    </source>
</evidence>
<evidence type="ECO:0000256" key="2">
    <source>
        <dbReference type="ARBA" id="ARBA00023157"/>
    </source>
</evidence>
<dbReference type="RefSeq" id="XP_022257827.1">
    <property type="nucleotide sequence ID" value="XM_022402119.1"/>
</dbReference>
<proteinExistence type="predicted"/>